<organism evidence="4 5">
    <name type="scientific">Zopfia rhizophila CBS 207.26</name>
    <dbReference type="NCBI Taxonomy" id="1314779"/>
    <lineage>
        <taxon>Eukaryota</taxon>
        <taxon>Fungi</taxon>
        <taxon>Dikarya</taxon>
        <taxon>Ascomycota</taxon>
        <taxon>Pezizomycotina</taxon>
        <taxon>Dothideomycetes</taxon>
        <taxon>Dothideomycetes incertae sedis</taxon>
        <taxon>Zopfiaceae</taxon>
        <taxon>Zopfia</taxon>
    </lineage>
</organism>
<evidence type="ECO:0000259" key="3">
    <source>
        <dbReference type="SMART" id="SM01218"/>
    </source>
</evidence>
<dbReference type="InterPro" id="IPR025715">
    <property type="entry name" value="FoP_C"/>
</dbReference>
<feature type="domain" description="Chromatin target of PRMT1 protein C-terminal" evidence="3">
    <location>
        <begin position="15"/>
        <end position="105"/>
    </location>
</feature>
<reference evidence="4" key="1">
    <citation type="journal article" date="2020" name="Stud. Mycol.">
        <title>101 Dothideomycetes genomes: a test case for predicting lifestyles and emergence of pathogens.</title>
        <authorList>
            <person name="Haridas S."/>
            <person name="Albert R."/>
            <person name="Binder M."/>
            <person name="Bloem J."/>
            <person name="Labutti K."/>
            <person name="Salamov A."/>
            <person name="Andreopoulos B."/>
            <person name="Baker S."/>
            <person name="Barry K."/>
            <person name="Bills G."/>
            <person name="Bluhm B."/>
            <person name="Cannon C."/>
            <person name="Castanera R."/>
            <person name="Culley D."/>
            <person name="Daum C."/>
            <person name="Ezra D."/>
            <person name="Gonzalez J."/>
            <person name="Henrissat B."/>
            <person name="Kuo A."/>
            <person name="Liang C."/>
            <person name="Lipzen A."/>
            <person name="Lutzoni F."/>
            <person name="Magnuson J."/>
            <person name="Mondo S."/>
            <person name="Nolan M."/>
            <person name="Ohm R."/>
            <person name="Pangilinan J."/>
            <person name="Park H.-J."/>
            <person name="Ramirez L."/>
            <person name="Alfaro M."/>
            <person name="Sun H."/>
            <person name="Tritt A."/>
            <person name="Yoshinaga Y."/>
            <person name="Zwiers L.-H."/>
            <person name="Turgeon B."/>
            <person name="Goodwin S."/>
            <person name="Spatafora J."/>
            <person name="Crous P."/>
            <person name="Grigoriev I."/>
        </authorList>
    </citation>
    <scope>NUCLEOTIDE SEQUENCE</scope>
    <source>
        <strain evidence="4">CBS 207.26</strain>
    </source>
</reference>
<evidence type="ECO:0000313" key="5">
    <source>
        <dbReference type="Proteomes" id="UP000800200"/>
    </source>
</evidence>
<proteinExistence type="predicted"/>
<protein>
    <recommendedName>
        <fullName evidence="3">Chromatin target of PRMT1 protein C-terminal domain-containing protein</fullName>
    </recommendedName>
</protein>
<dbReference type="Pfam" id="PF13865">
    <property type="entry name" value="FoP_duplication"/>
    <property type="match status" value="1"/>
</dbReference>
<dbReference type="OrthoDB" id="346839at2759"/>
<evidence type="ECO:0000313" key="4">
    <source>
        <dbReference type="EMBL" id="KAF2174315.1"/>
    </source>
</evidence>
<dbReference type="GO" id="GO:0003723">
    <property type="term" value="F:RNA binding"/>
    <property type="evidence" value="ECO:0007669"/>
    <property type="project" value="UniProtKB-KW"/>
</dbReference>
<dbReference type="Proteomes" id="UP000800200">
    <property type="component" value="Unassembled WGS sequence"/>
</dbReference>
<feature type="region of interest" description="Disordered" evidence="2">
    <location>
        <begin position="1"/>
        <end position="72"/>
    </location>
</feature>
<name>A0A6A6D5I4_9PEZI</name>
<feature type="non-terminal residue" evidence="4">
    <location>
        <position position="1"/>
    </location>
</feature>
<keyword evidence="1" id="KW-0694">RNA-binding</keyword>
<evidence type="ECO:0000256" key="2">
    <source>
        <dbReference type="SAM" id="MobiDB-lite"/>
    </source>
</evidence>
<gene>
    <name evidence="4" type="ORF">K469DRAFT_696334</name>
</gene>
<dbReference type="SMART" id="SM01218">
    <property type="entry name" value="FoP_duplication"/>
    <property type="match status" value="1"/>
</dbReference>
<accession>A0A6A6D5I4</accession>
<feature type="compositionally biased region" description="Basic residues" evidence="2">
    <location>
        <begin position="52"/>
        <end position="70"/>
    </location>
</feature>
<feature type="compositionally biased region" description="Low complexity" evidence="2">
    <location>
        <begin position="40"/>
        <end position="51"/>
    </location>
</feature>
<keyword evidence="5" id="KW-1185">Reference proteome</keyword>
<evidence type="ECO:0000256" key="1">
    <source>
        <dbReference type="ARBA" id="ARBA00022884"/>
    </source>
</evidence>
<feature type="region of interest" description="Disordered" evidence="2">
    <location>
        <begin position="102"/>
        <end position="125"/>
    </location>
</feature>
<sequence>AEAGLDASAAYNTSTKSLSERVTAPNAQPKKVTAEKPSEKAAAAARGGKANARGRGHTARGGRNARPKKKTAAELDAEMTDYFGGGGEAAAAAAADDLGMDERTPVRWDNNNAPVGTRTAYVKAA</sequence>
<dbReference type="EMBL" id="ML995335">
    <property type="protein sequence ID" value="KAF2174315.1"/>
    <property type="molecule type" value="Genomic_DNA"/>
</dbReference>
<dbReference type="AlphaFoldDB" id="A0A6A6D5I4"/>